<dbReference type="AlphaFoldDB" id="A0A852ZPK8"/>
<dbReference type="Gene3D" id="3.40.50.720">
    <property type="entry name" value="NAD(P)-binding Rossmann-like Domain"/>
    <property type="match status" value="1"/>
</dbReference>
<evidence type="ECO:0000259" key="1">
    <source>
        <dbReference type="Pfam" id="PF13460"/>
    </source>
</evidence>
<dbReference type="PANTHER" id="PTHR43355:SF2">
    <property type="entry name" value="FLAVIN REDUCTASE (NADPH)"/>
    <property type="match status" value="1"/>
</dbReference>
<dbReference type="InterPro" id="IPR051606">
    <property type="entry name" value="Polyketide_Oxido-like"/>
</dbReference>
<reference evidence="2 3" key="1">
    <citation type="submission" date="2020-07" db="EMBL/GenBank/DDBJ databases">
        <title>Sequencing the genomes of 1000 actinobacteria strains.</title>
        <authorList>
            <person name="Klenk H.-P."/>
        </authorList>
    </citation>
    <scope>NUCLEOTIDE SEQUENCE [LARGE SCALE GENOMIC DNA]</scope>
    <source>
        <strain evidence="2 3">DSM 42178</strain>
    </source>
</reference>
<dbReference type="CDD" id="cd05244">
    <property type="entry name" value="BVR-B_like_SDR_a"/>
    <property type="match status" value="1"/>
</dbReference>
<proteinExistence type="predicted"/>
<feature type="domain" description="NAD(P)-binding" evidence="1">
    <location>
        <begin position="7"/>
        <end position="195"/>
    </location>
</feature>
<dbReference type="PANTHER" id="PTHR43355">
    <property type="entry name" value="FLAVIN REDUCTASE (NADPH)"/>
    <property type="match status" value="1"/>
</dbReference>
<dbReference type="RefSeq" id="WP_179813213.1">
    <property type="nucleotide sequence ID" value="NZ_JACBZD010000001.1"/>
</dbReference>
<accession>A0A852ZPK8</accession>
<evidence type="ECO:0000313" key="2">
    <source>
        <dbReference type="EMBL" id="NYI04299.1"/>
    </source>
</evidence>
<dbReference type="SUPFAM" id="SSF51735">
    <property type="entry name" value="NAD(P)-binding Rossmann-fold domains"/>
    <property type="match status" value="1"/>
</dbReference>
<gene>
    <name evidence="2" type="ORF">FHU37_001242</name>
</gene>
<protein>
    <recommendedName>
        <fullName evidence="1">NAD(P)-binding domain-containing protein</fullName>
    </recommendedName>
</protein>
<organism evidence="2 3">
    <name type="scientific">Allostreptomyces psammosilenae</name>
    <dbReference type="NCBI Taxonomy" id="1892865"/>
    <lineage>
        <taxon>Bacteria</taxon>
        <taxon>Bacillati</taxon>
        <taxon>Actinomycetota</taxon>
        <taxon>Actinomycetes</taxon>
        <taxon>Kitasatosporales</taxon>
        <taxon>Streptomycetaceae</taxon>
        <taxon>Allostreptomyces</taxon>
    </lineage>
</organism>
<dbReference type="Pfam" id="PF13460">
    <property type="entry name" value="NAD_binding_10"/>
    <property type="match status" value="1"/>
</dbReference>
<dbReference type="EMBL" id="JACBZD010000001">
    <property type="protein sequence ID" value="NYI04299.1"/>
    <property type="molecule type" value="Genomic_DNA"/>
</dbReference>
<keyword evidence="3" id="KW-1185">Reference proteome</keyword>
<sequence length="215" mass="21991">MKIVLFGATGMVGSRIAVEAVSRGHELTAASRSGRVPGGVGEGHVTALAGDASSADAVAELAAGQDAVASALAPPRDGADPRGPFLAVNKALVEGVRAAGVRRLVVVGGAGSLEVSPGVALLTTPGFPDAYRAEAEAHGQVLDFYRSVTDLEWTYVSPAALIAPGERTGTFRLGGDRLLTDARGDSRVSAEDYAIAFLDELEKGAHPRARISVAY</sequence>
<dbReference type="InterPro" id="IPR016040">
    <property type="entry name" value="NAD(P)-bd_dom"/>
</dbReference>
<dbReference type="Proteomes" id="UP000567795">
    <property type="component" value="Unassembled WGS sequence"/>
</dbReference>
<evidence type="ECO:0000313" key="3">
    <source>
        <dbReference type="Proteomes" id="UP000567795"/>
    </source>
</evidence>
<comment type="caution">
    <text evidence="2">The sequence shown here is derived from an EMBL/GenBank/DDBJ whole genome shotgun (WGS) entry which is preliminary data.</text>
</comment>
<dbReference type="InterPro" id="IPR036291">
    <property type="entry name" value="NAD(P)-bd_dom_sf"/>
</dbReference>
<name>A0A852ZPK8_9ACTN</name>
<dbReference type="GO" id="GO:0016646">
    <property type="term" value="F:oxidoreductase activity, acting on the CH-NH group of donors, NAD or NADP as acceptor"/>
    <property type="evidence" value="ECO:0007669"/>
    <property type="project" value="TreeGrafter"/>
</dbReference>